<dbReference type="RefSeq" id="WP_260277602.1">
    <property type="nucleotide sequence ID" value="NZ_JANAVZ010000007.1"/>
</dbReference>
<dbReference type="EMBL" id="JANAVZ010000007">
    <property type="protein sequence ID" value="MCT4333730.1"/>
    <property type="molecule type" value="Genomic_DNA"/>
</dbReference>
<organism evidence="2 3">
    <name type="scientific">Paracoccus maritimus</name>
    <dbReference type="NCBI Taxonomy" id="2933292"/>
    <lineage>
        <taxon>Bacteria</taxon>
        <taxon>Pseudomonadati</taxon>
        <taxon>Pseudomonadota</taxon>
        <taxon>Alphaproteobacteria</taxon>
        <taxon>Rhodobacterales</taxon>
        <taxon>Paracoccaceae</taxon>
        <taxon>Paracoccus</taxon>
    </lineage>
</organism>
<evidence type="ECO:0000256" key="1">
    <source>
        <dbReference type="SAM" id="MobiDB-lite"/>
    </source>
</evidence>
<feature type="region of interest" description="Disordered" evidence="1">
    <location>
        <begin position="45"/>
        <end position="67"/>
    </location>
</feature>
<gene>
    <name evidence="2" type="ORF">MU516_12725</name>
</gene>
<sequence length="67" mass="7487">MKSLSNAASEVRDGTNINVLPNQARDGIATLSAITINTVRRISYLGEEDWRPDESDAMDPRQTRQQL</sequence>
<dbReference type="Proteomes" id="UP001320702">
    <property type="component" value="Unassembled WGS sequence"/>
</dbReference>
<comment type="caution">
    <text evidence="2">The sequence shown here is derived from an EMBL/GenBank/DDBJ whole genome shotgun (WGS) entry which is preliminary data.</text>
</comment>
<feature type="compositionally biased region" description="Basic and acidic residues" evidence="1">
    <location>
        <begin position="48"/>
        <end position="67"/>
    </location>
</feature>
<keyword evidence="3" id="KW-1185">Reference proteome</keyword>
<reference evidence="2 3" key="1">
    <citation type="submission" date="2022-04" db="EMBL/GenBank/DDBJ databases">
        <title>Paracoccus sp. YLB-12 draft genome sequence.</title>
        <authorList>
            <person name="Yu L."/>
        </authorList>
    </citation>
    <scope>NUCLEOTIDE SEQUENCE [LARGE SCALE GENOMIC DNA]</scope>
    <source>
        <strain evidence="2 3">YLB-12</strain>
    </source>
</reference>
<proteinExistence type="predicted"/>
<accession>A0ABT2KB26</accession>
<name>A0ABT2KB26_9RHOB</name>
<evidence type="ECO:0000313" key="2">
    <source>
        <dbReference type="EMBL" id="MCT4333730.1"/>
    </source>
</evidence>
<protein>
    <submittedName>
        <fullName evidence="2">Uncharacterized protein</fullName>
    </submittedName>
</protein>
<evidence type="ECO:0000313" key="3">
    <source>
        <dbReference type="Proteomes" id="UP001320702"/>
    </source>
</evidence>